<evidence type="ECO:0000313" key="2">
    <source>
        <dbReference type="EMBL" id="CAL1708053.1"/>
    </source>
</evidence>
<feature type="compositionally biased region" description="Acidic residues" evidence="1">
    <location>
        <begin position="537"/>
        <end position="548"/>
    </location>
</feature>
<feature type="region of interest" description="Disordered" evidence="1">
    <location>
        <begin position="529"/>
        <end position="548"/>
    </location>
</feature>
<dbReference type="EMBL" id="OZ037947">
    <property type="protein sequence ID" value="CAL1708053.1"/>
    <property type="molecule type" value="Genomic_DNA"/>
</dbReference>
<gene>
    <name evidence="2" type="ORF">GFSPODELE1_LOCUS6675</name>
</gene>
<dbReference type="Gene3D" id="3.80.10.10">
    <property type="entry name" value="Ribonuclease Inhibitor"/>
    <property type="match status" value="1"/>
</dbReference>
<evidence type="ECO:0008006" key="4">
    <source>
        <dbReference type="Google" id="ProtNLM"/>
    </source>
</evidence>
<evidence type="ECO:0000313" key="3">
    <source>
        <dbReference type="Proteomes" id="UP001497453"/>
    </source>
</evidence>
<sequence>MTKTNILSSLLHHDSPRTVPDLPPEIHRVIVQDLLDPILFMHGPQFQYVKPAQKTLGMWWNGEHNLEGPGWLKGYRDHILEAYRTLVNVSHVCSGWRKVVFDTYLPKVYADPSLTSPREPRIVNPIPEDYGLQPFLLVRTLLQDKPPPSLSVIVDYDTWTSFVERLSVPGFKKPTIETSRTNKTLESILRSSAHLHILTIMHTGSILERMSRVTLTDYRSDLPGESLRAYEPVLPRLYKLTVYDGPDTHKILRWASLPNLEHLCIRNMLVPSSQQSFSNMPNLHTLQLVDVAFTNQMAWGLDSGTCINRLTNLRRLELFSDDYGFLKIFWDIRETWRHITDLTVGVLDVRTESLARWNIPPNLESLTVVVKVWPNFRTTAAPWEHASGREDTISGRDGPLEHIAECLRSEVNQTLIAEGKFKELTIVADWEMEETDLASFDSYRDIEYSCERLNVRLRAYRSGKPSVNNHDGYGYHSFLSHVPDPSVWINGRLNMPFESQIARRQHQNGQQGIDETSRCRICCKRFDDSTEDKNNNQDEDENMDEHVA</sequence>
<dbReference type="SUPFAM" id="SSF52047">
    <property type="entry name" value="RNI-like"/>
    <property type="match status" value="1"/>
</dbReference>
<reference evidence="3" key="1">
    <citation type="submission" date="2024-04" db="EMBL/GenBank/DDBJ databases">
        <authorList>
            <person name="Shaw F."/>
            <person name="Minotto A."/>
        </authorList>
    </citation>
    <scope>NUCLEOTIDE SEQUENCE [LARGE SCALE GENOMIC DNA]</scope>
</reference>
<protein>
    <recommendedName>
        <fullName evidence="4">F-box domain-containing protein</fullName>
    </recommendedName>
</protein>
<name>A0ABP1DLY2_9APHY</name>
<accession>A0ABP1DLY2</accession>
<dbReference type="Proteomes" id="UP001497453">
    <property type="component" value="Chromosome 4"/>
</dbReference>
<proteinExistence type="predicted"/>
<organism evidence="2 3">
    <name type="scientific">Somion occarium</name>
    <dbReference type="NCBI Taxonomy" id="3059160"/>
    <lineage>
        <taxon>Eukaryota</taxon>
        <taxon>Fungi</taxon>
        <taxon>Dikarya</taxon>
        <taxon>Basidiomycota</taxon>
        <taxon>Agaricomycotina</taxon>
        <taxon>Agaricomycetes</taxon>
        <taxon>Polyporales</taxon>
        <taxon>Cerrenaceae</taxon>
        <taxon>Somion</taxon>
    </lineage>
</organism>
<dbReference type="InterPro" id="IPR032675">
    <property type="entry name" value="LRR_dom_sf"/>
</dbReference>
<evidence type="ECO:0000256" key="1">
    <source>
        <dbReference type="SAM" id="MobiDB-lite"/>
    </source>
</evidence>
<keyword evidence="3" id="KW-1185">Reference proteome</keyword>